<dbReference type="AlphaFoldDB" id="A0A1C7LV38"/>
<evidence type="ECO:0000313" key="2">
    <source>
        <dbReference type="Proteomes" id="UP000092993"/>
    </source>
</evidence>
<evidence type="ECO:0000313" key="1">
    <source>
        <dbReference type="EMBL" id="OBZ66694.1"/>
    </source>
</evidence>
<accession>A0A1C7LV38</accession>
<reference evidence="1 2" key="1">
    <citation type="submission" date="2016-03" db="EMBL/GenBank/DDBJ databases">
        <title>Whole genome sequencing of Grifola frondosa 9006-11.</title>
        <authorList>
            <person name="Min B."/>
            <person name="Park H."/>
            <person name="Kim J.-G."/>
            <person name="Cho H."/>
            <person name="Oh Y.-L."/>
            <person name="Kong W.-S."/>
            <person name="Choi I.-G."/>
        </authorList>
    </citation>
    <scope>NUCLEOTIDE SEQUENCE [LARGE SCALE GENOMIC DNA]</scope>
    <source>
        <strain evidence="1 2">9006-11</strain>
    </source>
</reference>
<dbReference type="Proteomes" id="UP000092993">
    <property type="component" value="Unassembled WGS sequence"/>
</dbReference>
<protein>
    <submittedName>
        <fullName evidence="1">Uncharacterized protein</fullName>
    </submittedName>
</protein>
<gene>
    <name evidence="1" type="ORF">A0H81_13286</name>
</gene>
<keyword evidence="2" id="KW-1185">Reference proteome</keyword>
<name>A0A1C7LV38_GRIFR</name>
<organism evidence="1 2">
    <name type="scientific">Grifola frondosa</name>
    <name type="common">Maitake</name>
    <name type="synonym">Polyporus frondosus</name>
    <dbReference type="NCBI Taxonomy" id="5627"/>
    <lineage>
        <taxon>Eukaryota</taxon>
        <taxon>Fungi</taxon>
        <taxon>Dikarya</taxon>
        <taxon>Basidiomycota</taxon>
        <taxon>Agaricomycotina</taxon>
        <taxon>Agaricomycetes</taxon>
        <taxon>Polyporales</taxon>
        <taxon>Grifolaceae</taxon>
        <taxon>Grifola</taxon>
    </lineage>
</organism>
<proteinExistence type="predicted"/>
<sequence length="94" mass="10419">MRYRRDTQTAGDATALRVFAFAPVARQTAWESSRTVRANLISSPSRAENDETLLALEADAEKVRALDLREHGATRRVERCRDNMRSGGGTSKAP</sequence>
<dbReference type="EMBL" id="LUGG01000027">
    <property type="protein sequence ID" value="OBZ66694.1"/>
    <property type="molecule type" value="Genomic_DNA"/>
</dbReference>
<comment type="caution">
    <text evidence="1">The sequence shown here is derived from an EMBL/GenBank/DDBJ whole genome shotgun (WGS) entry which is preliminary data.</text>
</comment>